<feature type="compositionally biased region" description="Polar residues" evidence="1">
    <location>
        <begin position="166"/>
        <end position="176"/>
    </location>
</feature>
<dbReference type="RefSeq" id="WP_169639835.1">
    <property type="nucleotide sequence ID" value="NZ_CP048788.1"/>
</dbReference>
<feature type="region of interest" description="Disordered" evidence="1">
    <location>
        <begin position="47"/>
        <end position="185"/>
    </location>
</feature>
<dbReference type="KEGG" id="rpon:G3256_05315"/>
<feature type="compositionally biased region" description="Acidic residues" evidence="1">
    <location>
        <begin position="105"/>
        <end position="120"/>
    </location>
</feature>
<dbReference type="EMBL" id="CP048788">
    <property type="protein sequence ID" value="QJF50617.1"/>
    <property type="molecule type" value="Genomic_DNA"/>
</dbReference>
<evidence type="ECO:0000313" key="2">
    <source>
        <dbReference type="EMBL" id="QJF50617.1"/>
    </source>
</evidence>
<dbReference type="AlphaFoldDB" id="A0A858SRJ8"/>
<dbReference type="Proteomes" id="UP000503308">
    <property type="component" value="Chromosome"/>
</dbReference>
<gene>
    <name evidence="2" type="ORF">G3256_05315</name>
</gene>
<feature type="compositionally biased region" description="Low complexity" evidence="1">
    <location>
        <begin position="144"/>
        <end position="158"/>
    </location>
</feature>
<feature type="compositionally biased region" description="Basic and acidic residues" evidence="1">
    <location>
        <begin position="48"/>
        <end position="58"/>
    </location>
</feature>
<organism evidence="2 3">
    <name type="scientific">Roseobacter ponti</name>
    <dbReference type="NCBI Taxonomy" id="1891787"/>
    <lineage>
        <taxon>Bacteria</taxon>
        <taxon>Pseudomonadati</taxon>
        <taxon>Pseudomonadota</taxon>
        <taxon>Alphaproteobacteria</taxon>
        <taxon>Rhodobacterales</taxon>
        <taxon>Roseobacteraceae</taxon>
        <taxon>Roseobacter</taxon>
    </lineage>
</organism>
<evidence type="ECO:0000313" key="3">
    <source>
        <dbReference type="Proteomes" id="UP000503308"/>
    </source>
</evidence>
<feature type="region of interest" description="Disordered" evidence="1">
    <location>
        <begin position="197"/>
        <end position="221"/>
    </location>
</feature>
<proteinExistence type="predicted"/>
<protein>
    <submittedName>
        <fullName evidence="2">Uncharacterized protein</fullName>
    </submittedName>
</protein>
<evidence type="ECO:0000256" key="1">
    <source>
        <dbReference type="SAM" id="MobiDB-lite"/>
    </source>
</evidence>
<name>A0A858SRJ8_9RHOB</name>
<reference evidence="2 3" key="1">
    <citation type="submission" date="2020-02" db="EMBL/GenBank/DDBJ databases">
        <title>Genome sequence of Roseobacter ponti.</title>
        <authorList>
            <person name="Hollensteiner J."/>
            <person name="Schneider D."/>
            <person name="Poehlein A."/>
            <person name="Daniel R."/>
        </authorList>
    </citation>
    <scope>NUCLEOTIDE SEQUENCE [LARGE SCALE GENOMIC DNA]</scope>
    <source>
        <strain evidence="2 3">DSM 106830</strain>
    </source>
</reference>
<keyword evidence="3" id="KW-1185">Reference proteome</keyword>
<sequence>MSKPVTNSQVEDVLSSIRRLVSDNKKNSGSAGVVPVQDKLVLTPQLRVSEDSSEHEAEVADLNGAPQGPTSDSTDFHSPASDEDATDVTPADAPVDAPLQLSPEMADDALEGFDGYEEPLPDQSAEQETGGDGGFVFARRRATAPEARAPQQAGADAGPARKETPASENTSGSSRVSEADARSHLSEKIAALETAIARTADQWEPDGNGRDAYAGTRAPSMDWQDGVSFDGKGAPLSDDDPIEPVATVEGDTDVSWSEEDQIIDEAALRLLVGDIVRSELQGELGERITRNVRRLVHREIMRALAARDLD</sequence>
<accession>A0A858SRJ8</accession>